<evidence type="ECO:0000313" key="2">
    <source>
        <dbReference type="Proteomes" id="UP000023772"/>
    </source>
</evidence>
<accession>A0ABM5QED6</accession>
<gene>
    <name evidence="1" type="ORF">FH5T_07635</name>
</gene>
<protein>
    <submittedName>
        <fullName evidence="1">Uncharacterized protein</fullName>
    </submittedName>
</protein>
<dbReference type="EMBL" id="CP007451">
    <property type="protein sequence ID" value="AHW61756.1"/>
    <property type="molecule type" value="Genomic_DNA"/>
</dbReference>
<name>A0ABM5QED6_9BACT</name>
<dbReference type="Proteomes" id="UP000023772">
    <property type="component" value="Chromosome"/>
</dbReference>
<reference evidence="1 2" key="1">
    <citation type="submission" date="2014-03" db="EMBL/GenBank/DDBJ databases">
        <title>Complete genome sequence of a deeply braunched marine Bacteroidia bacterium Draconibacterium orientale type strain FH5T.</title>
        <authorList>
            <person name="Li X."/>
            <person name="Wang X."/>
            <person name="Xie Z."/>
            <person name="Du Z."/>
            <person name="Chen G."/>
        </authorList>
    </citation>
    <scope>NUCLEOTIDE SEQUENCE [LARGE SCALE GENOMIC DNA]</scope>
    <source>
        <strain evidence="1 2">FH5</strain>
    </source>
</reference>
<evidence type="ECO:0000313" key="1">
    <source>
        <dbReference type="EMBL" id="AHW61756.1"/>
    </source>
</evidence>
<proteinExistence type="predicted"/>
<keyword evidence="2" id="KW-1185">Reference proteome</keyword>
<organism evidence="1 2">
    <name type="scientific">Draconibacterium orientale</name>
    <dbReference type="NCBI Taxonomy" id="1168034"/>
    <lineage>
        <taxon>Bacteria</taxon>
        <taxon>Pseudomonadati</taxon>
        <taxon>Bacteroidota</taxon>
        <taxon>Bacteroidia</taxon>
        <taxon>Marinilabiliales</taxon>
        <taxon>Prolixibacteraceae</taxon>
        <taxon>Draconibacterium</taxon>
    </lineage>
</organism>
<sequence>MILAGLLACPVSEAFPSVNWRTVAKDFQKHIYGLTAAGTAPDFNRIPFSYRIALLHDKPIIQNKFSVFMYTM</sequence>